<dbReference type="OrthoDB" id="2400069at2759"/>
<organism evidence="1 2">
    <name type="scientific">Smittium mucronatum</name>
    <dbReference type="NCBI Taxonomy" id="133383"/>
    <lineage>
        <taxon>Eukaryota</taxon>
        <taxon>Fungi</taxon>
        <taxon>Fungi incertae sedis</taxon>
        <taxon>Zoopagomycota</taxon>
        <taxon>Kickxellomycotina</taxon>
        <taxon>Harpellomycetes</taxon>
        <taxon>Harpellales</taxon>
        <taxon>Legeriomycetaceae</taxon>
        <taxon>Smittium</taxon>
    </lineage>
</organism>
<accession>A0A1R0H5N1</accession>
<dbReference type="STRING" id="133383.A0A1R0H5N1"/>
<reference evidence="1 2" key="1">
    <citation type="journal article" date="2016" name="Mol. Biol. Evol.">
        <title>Genome-Wide Survey of Gut Fungi (Harpellales) Reveals the First Horizontally Transferred Ubiquitin Gene from a Mosquito Host.</title>
        <authorList>
            <person name="Wang Y."/>
            <person name="White M.M."/>
            <person name="Kvist S."/>
            <person name="Moncalvo J.M."/>
        </authorList>
    </citation>
    <scope>NUCLEOTIDE SEQUENCE [LARGE SCALE GENOMIC DNA]</scope>
    <source>
        <strain evidence="1 2">ALG-7-W6</strain>
    </source>
</reference>
<name>A0A1R0H5N1_9FUNG</name>
<dbReference type="Proteomes" id="UP000187455">
    <property type="component" value="Unassembled WGS sequence"/>
</dbReference>
<protein>
    <submittedName>
        <fullName evidence="1">Uncharacterized protein</fullName>
    </submittedName>
</protein>
<keyword evidence="2" id="KW-1185">Reference proteome</keyword>
<comment type="caution">
    <text evidence="1">The sequence shown here is derived from an EMBL/GenBank/DDBJ whole genome shotgun (WGS) entry which is preliminary data.</text>
</comment>
<evidence type="ECO:0000313" key="2">
    <source>
        <dbReference type="Proteomes" id="UP000187455"/>
    </source>
</evidence>
<dbReference type="AlphaFoldDB" id="A0A1R0H5N1"/>
<proteinExistence type="predicted"/>
<sequence>MLLCLVYAYKIYKEKVAYLPFPRPHLNDNNIDVNHLFRYINDKTKPLFVDRISRDIKSITGMIIKKGDTIPKARAIGAILAANAVVSADAIISQENWSGFETFDKYYRLNRNSGVNLTNSIL</sequence>
<dbReference type="EMBL" id="LSSL01000510">
    <property type="protein sequence ID" value="OLY84398.1"/>
    <property type="molecule type" value="Genomic_DNA"/>
</dbReference>
<gene>
    <name evidence="1" type="ORF">AYI68_g1439</name>
</gene>
<evidence type="ECO:0000313" key="1">
    <source>
        <dbReference type="EMBL" id="OLY84398.1"/>
    </source>
</evidence>